<evidence type="ECO:0000313" key="2">
    <source>
        <dbReference type="Proteomes" id="UP000252733"/>
    </source>
</evidence>
<accession>A0A2T0WZ76</accession>
<organism evidence="1 2">
    <name type="scientific">Marinilabilia salmonicolor</name>
    <dbReference type="NCBI Taxonomy" id="989"/>
    <lineage>
        <taxon>Bacteria</taxon>
        <taxon>Pseudomonadati</taxon>
        <taxon>Bacteroidota</taxon>
        <taxon>Bacteroidia</taxon>
        <taxon>Marinilabiliales</taxon>
        <taxon>Marinilabiliaceae</taxon>
        <taxon>Marinilabilia</taxon>
    </lineage>
</organism>
<keyword evidence="2" id="KW-1185">Reference proteome</keyword>
<dbReference type="InterPro" id="IPR029063">
    <property type="entry name" value="SAM-dependent_MTases_sf"/>
</dbReference>
<comment type="caution">
    <text evidence="1">The sequence shown here is derived from an EMBL/GenBank/DDBJ whole genome shotgun (WGS) entry which is preliminary data.</text>
</comment>
<evidence type="ECO:0000313" key="1">
    <source>
        <dbReference type="EMBL" id="RCW26082.1"/>
    </source>
</evidence>
<dbReference type="EMBL" id="QPIZ01000041">
    <property type="protein sequence ID" value="RCW26082.1"/>
    <property type="molecule type" value="Genomic_DNA"/>
</dbReference>
<dbReference type="RefSeq" id="WP_106154578.1">
    <property type="nucleotide sequence ID" value="NZ_QPIZ01000041.1"/>
</dbReference>
<dbReference type="AlphaFoldDB" id="A0A2T0WZ76"/>
<proteinExistence type="predicted"/>
<sequence>MAYNNGTLYVIENCSDKIKIDLSLLSLNMSAMCESYERTSAKYISLCENAGFQFNSETKLNELQTILIFKK</sequence>
<name>A0A2T0WZ76_9BACT</name>
<reference evidence="1 2" key="1">
    <citation type="submission" date="2018-07" db="EMBL/GenBank/DDBJ databases">
        <title>Freshwater and sediment microbial communities from various areas in North America, analyzing microbe dynamics in response to fracking.</title>
        <authorList>
            <person name="Lamendella R."/>
        </authorList>
    </citation>
    <scope>NUCLEOTIDE SEQUENCE [LARGE SCALE GENOMIC DNA]</scope>
    <source>
        <strain evidence="1 2">160A</strain>
    </source>
</reference>
<dbReference type="Proteomes" id="UP000252733">
    <property type="component" value="Unassembled WGS sequence"/>
</dbReference>
<protein>
    <submittedName>
        <fullName evidence="1">Uncharacterized protein</fullName>
    </submittedName>
</protein>
<dbReference type="Gene3D" id="3.40.50.150">
    <property type="entry name" value="Vaccinia Virus protein VP39"/>
    <property type="match status" value="1"/>
</dbReference>
<gene>
    <name evidence="1" type="ORF">DFO77_1411</name>
</gene>